<keyword evidence="5" id="KW-1185">Reference proteome</keyword>
<dbReference type="GO" id="GO:0046872">
    <property type="term" value="F:metal ion binding"/>
    <property type="evidence" value="ECO:0007669"/>
    <property type="project" value="UniProtKB-KW"/>
</dbReference>
<dbReference type="Pfam" id="PF03171">
    <property type="entry name" value="2OG-FeII_Oxy"/>
    <property type="match status" value="1"/>
</dbReference>
<dbReference type="Pfam" id="PF14226">
    <property type="entry name" value="DIOX_N"/>
    <property type="match status" value="1"/>
</dbReference>
<dbReference type="PROSITE" id="PS51471">
    <property type="entry name" value="FE2OG_OXY"/>
    <property type="match status" value="1"/>
</dbReference>
<evidence type="ECO:0000259" key="3">
    <source>
        <dbReference type="PROSITE" id="PS51471"/>
    </source>
</evidence>
<keyword evidence="2" id="KW-0408">Iron</keyword>
<dbReference type="Gene3D" id="2.60.120.330">
    <property type="entry name" value="B-lactam Antibiotic, Isopenicillin N Synthase, Chain"/>
    <property type="match status" value="1"/>
</dbReference>
<evidence type="ECO:0000313" key="4">
    <source>
        <dbReference type="EMBL" id="KAJ4350305.1"/>
    </source>
</evidence>
<evidence type="ECO:0000313" key="5">
    <source>
        <dbReference type="Proteomes" id="UP001140513"/>
    </source>
</evidence>
<dbReference type="InterPro" id="IPR050231">
    <property type="entry name" value="Iron_ascorbate_oxido_reductase"/>
</dbReference>
<dbReference type="InterPro" id="IPR044861">
    <property type="entry name" value="IPNS-like_FE2OG_OXY"/>
</dbReference>
<protein>
    <recommendedName>
        <fullName evidence="3">Fe2OG dioxygenase domain-containing protein</fullName>
    </recommendedName>
</protein>
<gene>
    <name evidence="4" type="ORF">N0V89_008926</name>
</gene>
<sequence length="328" mass="37091">MASKTKYVEREIPQISLHDFEHRIDDISAEMCAAAESVGFFAVKDHGLSEDEVQSMFSVSESFFSLPDTTKATVPWSPQNVGWEKMSQVRPSTGAADTKESYQLQFGENMAQSLKFMHRVQGVSEKLMLCLARGLGFDDDYFVRYHDVSRPDSQSTLRLLHYYETPKTNDGIIRHRAGAHADWGFLTLLFQQSGQSGLEICPGREVVTEYALGDEWTKVEFQPGLIVCNIGDLLMSWSDDRFKSTYHRVKAPSEEGDYFGERYSIAFFNQPVKDAIIQGPKKKYPAVTGEEFNRAAMEKYYGALKEKLKAKENTKVAEMKVLPVEAVA</sequence>
<comment type="caution">
    <text evidence="4">The sequence shown here is derived from an EMBL/GenBank/DDBJ whole genome shotgun (WGS) entry which is preliminary data.</text>
</comment>
<evidence type="ECO:0000256" key="1">
    <source>
        <dbReference type="ARBA" id="ARBA00008056"/>
    </source>
</evidence>
<comment type="similarity">
    <text evidence="1 2">Belongs to the iron/ascorbate-dependent oxidoreductase family.</text>
</comment>
<name>A0A9W8XH69_9PLEO</name>
<reference evidence="4" key="1">
    <citation type="submission" date="2022-10" db="EMBL/GenBank/DDBJ databases">
        <title>Tapping the CABI collections for fungal endophytes: first genome assemblies for Collariella, Neodidymelliopsis, Ascochyta clinopodiicola, Didymella pomorum, Didymosphaeria variabile, Neocosmospora piperis and Neocucurbitaria cava.</title>
        <authorList>
            <person name="Hill R."/>
        </authorList>
    </citation>
    <scope>NUCLEOTIDE SEQUENCE</scope>
    <source>
        <strain evidence="4">IMI 356815</strain>
    </source>
</reference>
<dbReference type="SUPFAM" id="SSF51197">
    <property type="entry name" value="Clavaminate synthase-like"/>
    <property type="match status" value="1"/>
</dbReference>
<dbReference type="InterPro" id="IPR027443">
    <property type="entry name" value="IPNS-like_sf"/>
</dbReference>
<dbReference type="Proteomes" id="UP001140513">
    <property type="component" value="Unassembled WGS sequence"/>
</dbReference>
<dbReference type="AlphaFoldDB" id="A0A9W8XH69"/>
<dbReference type="GeneID" id="80912456"/>
<evidence type="ECO:0000256" key="2">
    <source>
        <dbReference type="RuleBase" id="RU003682"/>
    </source>
</evidence>
<accession>A0A9W8XH69</accession>
<feature type="domain" description="Fe2OG dioxygenase" evidence="3">
    <location>
        <begin position="152"/>
        <end position="271"/>
    </location>
</feature>
<keyword evidence="2" id="KW-0560">Oxidoreductase</keyword>
<dbReference type="OrthoDB" id="288590at2759"/>
<dbReference type="InterPro" id="IPR026992">
    <property type="entry name" value="DIOX_N"/>
</dbReference>
<keyword evidence="2" id="KW-0479">Metal-binding</keyword>
<dbReference type="RefSeq" id="XP_056069235.1">
    <property type="nucleotide sequence ID" value="XM_056217679.1"/>
</dbReference>
<organism evidence="4 5">
    <name type="scientific">Didymosphaeria variabile</name>
    <dbReference type="NCBI Taxonomy" id="1932322"/>
    <lineage>
        <taxon>Eukaryota</taxon>
        <taxon>Fungi</taxon>
        <taxon>Dikarya</taxon>
        <taxon>Ascomycota</taxon>
        <taxon>Pezizomycotina</taxon>
        <taxon>Dothideomycetes</taxon>
        <taxon>Pleosporomycetidae</taxon>
        <taxon>Pleosporales</taxon>
        <taxon>Massarineae</taxon>
        <taxon>Didymosphaeriaceae</taxon>
        <taxon>Didymosphaeria</taxon>
    </lineage>
</organism>
<dbReference type="GO" id="GO:0016491">
    <property type="term" value="F:oxidoreductase activity"/>
    <property type="evidence" value="ECO:0007669"/>
    <property type="project" value="UniProtKB-KW"/>
</dbReference>
<dbReference type="PANTHER" id="PTHR47990">
    <property type="entry name" value="2-OXOGLUTARATE (2OG) AND FE(II)-DEPENDENT OXYGENASE SUPERFAMILY PROTEIN-RELATED"/>
    <property type="match status" value="1"/>
</dbReference>
<proteinExistence type="inferred from homology"/>
<dbReference type="GO" id="GO:0044283">
    <property type="term" value="P:small molecule biosynthetic process"/>
    <property type="evidence" value="ECO:0007669"/>
    <property type="project" value="UniProtKB-ARBA"/>
</dbReference>
<dbReference type="EMBL" id="JAPEUX010000006">
    <property type="protein sequence ID" value="KAJ4350305.1"/>
    <property type="molecule type" value="Genomic_DNA"/>
</dbReference>
<dbReference type="InterPro" id="IPR005123">
    <property type="entry name" value="Oxoglu/Fe-dep_dioxygenase_dom"/>
</dbReference>